<dbReference type="AlphaFoldDB" id="A0A3P6SQB1"/>
<keyword evidence="7" id="KW-1185">Reference proteome</keyword>
<dbReference type="GO" id="GO:0005634">
    <property type="term" value="C:nucleus"/>
    <property type="evidence" value="ECO:0007669"/>
    <property type="project" value="TreeGrafter"/>
</dbReference>
<dbReference type="InterPro" id="IPR038729">
    <property type="entry name" value="Rad50/SbcC_AAA"/>
</dbReference>
<keyword evidence="3 4" id="KW-0175">Coiled coil</keyword>
<name>A0A3P6SQB1_ANISI</name>
<evidence type="ECO:0000313" key="6">
    <source>
        <dbReference type="EMBL" id="VDK72143.1"/>
    </source>
</evidence>
<feature type="coiled-coil region" evidence="4">
    <location>
        <begin position="162"/>
        <end position="235"/>
    </location>
</feature>
<evidence type="ECO:0000256" key="2">
    <source>
        <dbReference type="ARBA" id="ARBA00018687"/>
    </source>
</evidence>
<organism evidence="6 7">
    <name type="scientific">Anisakis simplex</name>
    <name type="common">Herring worm</name>
    <dbReference type="NCBI Taxonomy" id="6269"/>
    <lineage>
        <taxon>Eukaryota</taxon>
        <taxon>Metazoa</taxon>
        <taxon>Ecdysozoa</taxon>
        <taxon>Nematoda</taxon>
        <taxon>Chromadorea</taxon>
        <taxon>Rhabditida</taxon>
        <taxon>Spirurina</taxon>
        <taxon>Ascaridomorpha</taxon>
        <taxon>Ascaridoidea</taxon>
        <taxon>Anisakidae</taxon>
        <taxon>Anisakis</taxon>
        <taxon>Anisakis simplex complex</taxon>
    </lineage>
</organism>
<feature type="domain" description="Rad50/SbcC-type AAA" evidence="5">
    <location>
        <begin position="18"/>
        <end position="182"/>
    </location>
</feature>
<dbReference type="GO" id="GO:0003697">
    <property type="term" value="F:single-stranded DNA binding"/>
    <property type="evidence" value="ECO:0007669"/>
    <property type="project" value="TreeGrafter"/>
</dbReference>
<evidence type="ECO:0000256" key="1">
    <source>
        <dbReference type="ARBA" id="ARBA00010171"/>
    </source>
</evidence>
<comment type="similarity">
    <text evidence="1">Belongs to the SMC family. SMC5 subfamily.</text>
</comment>
<accession>A0A3P6SQB1</accession>
<dbReference type="GO" id="GO:0000724">
    <property type="term" value="P:double-strand break repair via homologous recombination"/>
    <property type="evidence" value="ECO:0007669"/>
    <property type="project" value="TreeGrafter"/>
</dbReference>
<evidence type="ECO:0000256" key="4">
    <source>
        <dbReference type="SAM" id="Coils"/>
    </source>
</evidence>
<dbReference type="SUPFAM" id="SSF52540">
    <property type="entry name" value="P-loop containing nucleoside triphosphate hydrolases"/>
    <property type="match status" value="1"/>
</dbReference>
<dbReference type="InterPro" id="IPR027417">
    <property type="entry name" value="P-loop_NTPase"/>
</dbReference>
<reference evidence="6 7" key="1">
    <citation type="submission" date="2018-11" db="EMBL/GenBank/DDBJ databases">
        <authorList>
            <consortium name="Pathogen Informatics"/>
        </authorList>
    </citation>
    <scope>NUCLEOTIDE SEQUENCE [LARGE SCALE GENOMIC DNA]</scope>
</reference>
<dbReference type="GO" id="GO:0030915">
    <property type="term" value="C:Smc5-Smc6 complex"/>
    <property type="evidence" value="ECO:0007669"/>
    <property type="project" value="TreeGrafter"/>
</dbReference>
<dbReference type="EMBL" id="UYRR01037965">
    <property type="protein sequence ID" value="VDK72143.1"/>
    <property type="molecule type" value="Genomic_DNA"/>
</dbReference>
<dbReference type="Pfam" id="PF13476">
    <property type="entry name" value="AAA_23"/>
    <property type="match status" value="1"/>
</dbReference>
<dbReference type="Gene3D" id="3.40.50.300">
    <property type="entry name" value="P-loop containing nucleotide triphosphate hydrolases"/>
    <property type="match status" value="1"/>
</dbReference>
<dbReference type="OrthoDB" id="10254973at2759"/>
<dbReference type="PANTHER" id="PTHR45916">
    <property type="entry name" value="STRUCTURAL MAINTENANCE OF CHROMOSOMES PROTEIN 5"/>
    <property type="match status" value="1"/>
</dbReference>
<evidence type="ECO:0000256" key="3">
    <source>
        <dbReference type="ARBA" id="ARBA00023054"/>
    </source>
</evidence>
<dbReference type="Proteomes" id="UP000267096">
    <property type="component" value="Unassembled WGS sequence"/>
</dbReference>
<protein>
    <recommendedName>
        <fullName evidence="2">Structural maintenance of chromosomes protein 5</fullName>
    </recommendedName>
</protein>
<proteinExistence type="inferred from homology"/>
<evidence type="ECO:0000259" key="5">
    <source>
        <dbReference type="Pfam" id="PF13476"/>
    </source>
</evidence>
<gene>
    <name evidence="6" type="ORF">ASIM_LOCUS19785</name>
</gene>
<dbReference type="PANTHER" id="PTHR45916:SF1">
    <property type="entry name" value="STRUCTURAL MAINTENANCE OF CHROMOSOMES PROTEIN 5"/>
    <property type="match status" value="1"/>
</dbReference>
<sequence>MLTINTNFNWASIRLFLGKSTIICGICLALGGNPKLLGRSEKMADYVKHDERTASVEVHMKTGENDEVVIIRLVIHSNNKHNFFINDQQVNKSELIRLVSSYNIQVDNPCVFLAQDKVKSFAEQNPVALLENTEKACSIELQETHDELKNLSEHDIGRGKRKEDCEKNLKSIEKELKALSSRVENFLRKEGMQKRIESLQQREIFIICEREERTLEKHQVEMNKAEQKVSEVETFVVFIP</sequence>
<evidence type="ECO:0000313" key="7">
    <source>
        <dbReference type="Proteomes" id="UP000267096"/>
    </source>
</evidence>
<dbReference type="GO" id="GO:0016887">
    <property type="term" value="F:ATP hydrolysis activity"/>
    <property type="evidence" value="ECO:0007669"/>
    <property type="project" value="InterPro"/>
</dbReference>